<protein>
    <submittedName>
        <fullName evidence="1">Uncharacterized protein</fullName>
    </submittedName>
</protein>
<gene>
    <name evidence="1" type="ORF">CDAR_466061</name>
</gene>
<comment type="caution">
    <text evidence="1">The sequence shown here is derived from an EMBL/GenBank/DDBJ whole genome shotgun (WGS) entry which is preliminary data.</text>
</comment>
<evidence type="ECO:0000313" key="2">
    <source>
        <dbReference type="Proteomes" id="UP001054837"/>
    </source>
</evidence>
<proteinExistence type="predicted"/>
<name>A0AAV4WQE4_9ARAC</name>
<organism evidence="1 2">
    <name type="scientific">Caerostris darwini</name>
    <dbReference type="NCBI Taxonomy" id="1538125"/>
    <lineage>
        <taxon>Eukaryota</taxon>
        <taxon>Metazoa</taxon>
        <taxon>Ecdysozoa</taxon>
        <taxon>Arthropoda</taxon>
        <taxon>Chelicerata</taxon>
        <taxon>Arachnida</taxon>
        <taxon>Araneae</taxon>
        <taxon>Araneomorphae</taxon>
        <taxon>Entelegynae</taxon>
        <taxon>Araneoidea</taxon>
        <taxon>Araneidae</taxon>
        <taxon>Caerostris</taxon>
    </lineage>
</organism>
<reference evidence="1 2" key="1">
    <citation type="submission" date="2021-06" db="EMBL/GenBank/DDBJ databases">
        <title>Caerostris darwini draft genome.</title>
        <authorList>
            <person name="Kono N."/>
            <person name="Arakawa K."/>
        </authorList>
    </citation>
    <scope>NUCLEOTIDE SEQUENCE [LARGE SCALE GENOMIC DNA]</scope>
</reference>
<keyword evidence="2" id="KW-1185">Reference proteome</keyword>
<evidence type="ECO:0000313" key="1">
    <source>
        <dbReference type="EMBL" id="GIY83775.1"/>
    </source>
</evidence>
<dbReference type="Proteomes" id="UP001054837">
    <property type="component" value="Unassembled WGS sequence"/>
</dbReference>
<dbReference type="AlphaFoldDB" id="A0AAV4WQE4"/>
<dbReference type="EMBL" id="BPLQ01014851">
    <property type="protein sequence ID" value="GIY83775.1"/>
    <property type="molecule type" value="Genomic_DNA"/>
</dbReference>
<sequence length="149" mass="17151">MRTSRDNIVSFSPLSSPEEYSDILANLYIPSHQNSKPEACHYRNATRHPTEETNKVAQATDTFLFSFQIAVILQNRKTKTNQKVMKEKANRRHYEKSSPVTHIQTVRDHTLMAEGRGVHVQHRDITGPPDWSQQHSCPLCLNCSLPYYT</sequence>
<accession>A0AAV4WQE4</accession>